<evidence type="ECO:0000313" key="2">
    <source>
        <dbReference type="Proteomes" id="UP000199306"/>
    </source>
</evidence>
<accession>A0A1I5RIY2</accession>
<dbReference type="EMBL" id="FOXH01000004">
    <property type="protein sequence ID" value="SFP57886.1"/>
    <property type="molecule type" value="Genomic_DNA"/>
</dbReference>
<dbReference type="Proteomes" id="UP000199306">
    <property type="component" value="Unassembled WGS sequence"/>
</dbReference>
<dbReference type="RefSeq" id="WP_229632926.1">
    <property type="nucleotide sequence ID" value="NZ_FOXH01000004.1"/>
</dbReference>
<protein>
    <submittedName>
        <fullName evidence="1">Starch-binding associating with outer membrane</fullName>
    </submittedName>
</protein>
<reference evidence="1 2" key="1">
    <citation type="submission" date="2016-10" db="EMBL/GenBank/DDBJ databases">
        <authorList>
            <person name="de Groot N.N."/>
        </authorList>
    </citation>
    <scope>NUCLEOTIDE SEQUENCE [LARGE SCALE GENOMIC DNA]</scope>
    <source>
        <strain evidence="2">E92,LMG 26720,CCM 7988</strain>
    </source>
</reference>
<dbReference type="InterPro" id="IPR011990">
    <property type="entry name" value="TPR-like_helical_dom_sf"/>
</dbReference>
<keyword evidence="2" id="KW-1185">Reference proteome</keyword>
<sequence length="502" mass="56597">MKNIISYFKKSSLGLRAVASLMTISLMTGCNDYQTLEQNPNLPTSVPSSIILRDALKKMNDEAWNDIMRYNQFYCSNYNYYSTNEYSWGNATLPFTTLKNVIKMEEEAKKSGAKDLNPYSALGKFLRAYYYTNMTLRVGDLPVKDALQGLTVDKPKYDTQKDVFVQVLKWLEDSNSDLTQLIASGNKTLDGDIYYANDLRKWQKAVNTFRLRVLIHLSKKADDTDLKVKQDFANVLNNPSKYPLMGDLSESLQFVWGTNNKYPRNPDNLGNNATRENMSKTYLDLLKNFKDPRLFVVAEPAEAQLAKGLKATDFDAYVGASSGEDLADMSSKAGKGEYSFQSRKRYYSSYTGENTFIVSYPELCFNIAEAINQGWVSGNAQTWYEQGIKASMSFYGITDATAYLAQSNVKYAGNTAAGLNQILSQKYIAFFQNSGYEAYFNWRRTGVPTFLVGPGTANGTKIPLRYQYPSSELSTNQVNVTDAITRQFSGSDNINAIMWIIK</sequence>
<dbReference type="STRING" id="1079859.SAMN04515674_10476"/>
<dbReference type="SUPFAM" id="SSF48452">
    <property type="entry name" value="TPR-like"/>
    <property type="match status" value="1"/>
</dbReference>
<dbReference type="Gene3D" id="1.25.40.390">
    <property type="match status" value="1"/>
</dbReference>
<dbReference type="AlphaFoldDB" id="A0A1I5RIY2"/>
<dbReference type="Pfam" id="PF12771">
    <property type="entry name" value="SusD-like_2"/>
    <property type="match status" value="1"/>
</dbReference>
<dbReference type="PROSITE" id="PS51257">
    <property type="entry name" value="PROKAR_LIPOPROTEIN"/>
    <property type="match status" value="1"/>
</dbReference>
<name>A0A1I5RIY2_9BACT</name>
<gene>
    <name evidence="1" type="ORF">SAMN04515674_10476</name>
</gene>
<organism evidence="1 2">
    <name type="scientific">Pseudarcicella hirudinis</name>
    <dbReference type="NCBI Taxonomy" id="1079859"/>
    <lineage>
        <taxon>Bacteria</taxon>
        <taxon>Pseudomonadati</taxon>
        <taxon>Bacteroidota</taxon>
        <taxon>Cytophagia</taxon>
        <taxon>Cytophagales</taxon>
        <taxon>Flectobacillaceae</taxon>
        <taxon>Pseudarcicella</taxon>
    </lineage>
</organism>
<dbReference type="InterPro" id="IPR041662">
    <property type="entry name" value="SusD-like_2"/>
</dbReference>
<proteinExistence type="predicted"/>
<evidence type="ECO:0000313" key="1">
    <source>
        <dbReference type="EMBL" id="SFP57886.1"/>
    </source>
</evidence>